<dbReference type="Proteomes" id="UP000314294">
    <property type="component" value="Unassembled WGS sequence"/>
</dbReference>
<proteinExistence type="predicted"/>
<sequence>MKQLAAKETVRSSTLCMQRWMRYQRQINSKILEGLPVLGPANARQPSMPGRCRRGNGTCSSVNVHLAFGKEENRLQGDGWVGVGKEWVTSGLPDPGFFCWTHREKVCSYLWLGDRDVDRLSINQTIGKSPWAAGRKHGSQSEREACGAVRLALKCSPGPPDAMLLRHVHATPPSREPPRSRWRNTGPHRHAAHRPRPSPWHADFTRQLAHPVGKGSR</sequence>
<feature type="compositionally biased region" description="Basic residues" evidence="1">
    <location>
        <begin position="180"/>
        <end position="196"/>
    </location>
</feature>
<keyword evidence="3" id="KW-1185">Reference proteome</keyword>
<name>A0A4Z2FJN9_9TELE</name>
<gene>
    <name evidence="2" type="ORF">EYF80_048411</name>
</gene>
<organism evidence="2 3">
    <name type="scientific">Liparis tanakae</name>
    <name type="common">Tanaka's snailfish</name>
    <dbReference type="NCBI Taxonomy" id="230148"/>
    <lineage>
        <taxon>Eukaryota</taxon>
        <taxon>Metazoa</taxon>
        <taxon>Chordata</taxon>
        <taxon>Craniata</taxon>
        <taxon>Vertebrata</taxon>
        <taxon>Euteleostomi</taxon>
        <taxon>Actinopterygii</taxon>
        <taxon>Neopterygii</taxon>
        <taxon>Teleostei</taxon>
        <taxon>Neoteleostei</taxon>
        <taxon>Acanthomorphata</taxon>
        <taxon>Eupercaria</taxon>
        <taxon>Perciformes</taxon>
        <taxon>Cottioidei</taxon>
        <taxon>Cottales</taxon>
        <taxon>Liparidae</taxon>
        <taxon>Liparis</taxon>
    </lineage>
</organism>
<comment type="caution">
    <text evidence="2">The sequence shown here is derived from an EMBL/GenBank/DDBJ whole genome shotgun (WGS) entry which is preliminary data.</text>
</comment>
<accession>A0A4Z2FJN9</accession>
<protein>
    <submittedName>
        <fullName evidence="2">Uncharacterized protein</fullName>
    </submittedName>
</protein>
<evidence type="ECO:0000313" key="3">
    <source>
        <dbReference type="Proteomes" id="UP000314294"/>
    </source>
</evidence>
<evidence type="ECO:0000313" key="2">
    <source>
        <dbReference type="EMBL" id="TNN41426.1"/>
    </source>
</evidence>
<feature type="region of interest" description="Disordered" evidence="1">
    <location>
        <begin position="170"/>
        <end position="217"/>
    </location>
</feature>
<reference evidence="2 3" key="1">
    <citation type="submission" date="2019-03" db="EMBL/GenBank/DDBJ databases">
        <title>First draft genome of Liparis tanakae, snailfish: a comprehensive survey of snailfish specific genes.</title>
        <authorList>
            <person name="Kim W."/>
            <person name="Song I."/>
            <person name="Jeong J.-H."/>
            <person name="Kim D."/>
            <person name="Kim S."/>
            <person name="Ryu S."/>
            <person name="Song J.Y."/>
            <person name="Lee S.K."/>
        </authorList>
    </citation>
    <scope>NUCLEOTIDE SEQUENCE [LARGE SCALE GENOMIC DNA]</scope>
    <source>
        <tissue evidence="2">Muscle</tissue>
    </source>
</reference>
<evidence type="ECO:0000256" key="1">
    <source>
        <dbReference type="SAM" id="MobiDB-lite"/>
    </source>
</evidence>
<dbReference type="AlphaFoldDB" id="A0A4Z2FJN9"/>
<dbReference type="EMBL" id="SRLO01001109">
    <property type="protein sequence ID" value="TNN41426.1"/>
    <property type="molecule type" value="Genomic_DNA"/>
</dbReference>